<feature type="compositionally biased region" description="Acidic residues" evidence="1">
    <location>
        <begin position="138"/>
        <end position="147"/>
    </location>
</feature>
<evidence type="ECO:0000313" key="2">
    <source>
        <dbReference type="EMBL" id="CAB1425047.1"/>
    </source>
</evidence>
<name>A0A9N7U6D7_PLEPL</name>
<feature type="region of interest" description="Disordered" evidence="1">
    <location>
        <begin position="129"/>
        <end position="153"/>
    </location>
</feature>
<feature type="region of interest" description="Disordered" evidence="1">
    <location>
        <begin position="13"/>
        <end position="37"/>
    </location>
</feature>
<keyword evidence="3" id="KW-1185">Reference proteome</keyword>
<comment type="caution">
    <text evidence="2">The sequence shown here is derived from an EMBL/GenBank/DDBJ whole genome shotgun (WGS) entry which is preliminary data.</text>
</comment>
<sequence>MRGTGMRVAVELAEDRSSSRHAAHTGAHTSSVTGKFTPSDPQLVEGEAVTCARVTSLCAELFRTRGTSGATHNCRIQQLLGLTERRSPEHCHTLSRCLSLDACEDLAQVGPARLGWTCCWRKAATPVDVDETRAGESEEREEEEREEEQQMKV</sequence>
<dbReference type="EMBL" id="CADEAL010000778">
    <property type="protein sequence ID" value="CAB1425047.1"/>
    <property type="molecule type" value="Genomic_DNA"/>
</dbReference>
<evidence type="ECO:0000313" key="3">
    <source>
        <dbReference type="Proteomes" id="UP001153269"/>
    </source>
</evidence>
<accession>A0A9N7U6D7</accession>
<organism evidence="2 3">
    <name type="scientific">Pleuronectes platessa</name>
    <name type="common">European plaice</name>
    <dbReference type="NCBI Taxonomy" id="8262"/>
    <lineage>
        <taxon>Eukaryota</taxon>
        <taxon>Metazoa</taxon>
        <taxon>Chordata</taxon>
        <taxon>Craniata</taxon>
        <taxon>Vertebrata</taxon>
        <taxon>Euteleostomi</taxon>
        <taxon>Actinopterygii</taxon>
        <taxon>Neopterygii</taxon>
        <taxon>Teleostei</taxon>
        <taxon>Neoteleostei</taxon>
        <taxon>Acanthomorphata</taxon>
        <taxon>Carangaria</taxon>
        <taxon>Pleuronectiformes</taxon>
        <taxon>Pleuronectoidei</taxon>
        <taxon>Pleuronectidae</taxon>
        <taxon>Pleuronectes</taxon>
    </lineage>
</organism>
<feature type="compositionally biased region" description="Polar residues" evidence="1">
    <location>
        <begin position="27"/>
        <end position="37"/>
    </location>
</feature>
<proteinExistence type="predicted"/>
<reference evidence="2" key="1">
    <citation type="submission" date="2020-03" db="EMBL/GenBank/DDBJ databases">
        <authorList>
            <person name="Weist P."/>
        </authorList>
    </citation>
    <scope>NUCLEOTIDE SEQUENCE</scope>
</reference>
<gene>
    <name evidence="2" type="ORF">PLEPLA_LOCUS12977</name>
</gene>
<evidence type="ECO:0000256" key="1">
    <source>
        <dbReference type="SAM" id="MobiDB-lite"/>
    </source>
</evidence>
<protein>
    <submittedName>
        <fullName evidence="2">Uncharacterized protein</fullName>
    </submittedName>
</protein>
<dbReference type="Proteomes" id="UP001153269">
    <property type="component" value="Unassembled WGS sequence"/>
</dbReference>
<dbReference type="AlphaFoldDB" id="A0A9N7U6D7"/>